<gene>
    <name evidence="1" type="ORF">SAMN05428971_0046</name>
</gene>
<dbReference type="Proteomes" id="UP000198968">
    <property type="component" value="Unassembled WGS sequence"/>
</dbReference>
<name>A0A1I4W9M2_9GAMM</name>
<keyword evidence="2" id="KW-1185">Reference proteome</keyword>
<evidence type="ECO:0000313" key="2">
    <source>
        <dbReference type="Proteomes" id="UP000198968"/>
    </source>
</evidence>
<reference evidence="2" key="1">
    <citation type="submission" date="2016-10" db="EMBL/GenBank/DDBJ databases">
        <authorList>
            <person name="Varghese N."/>
            <person name="Submissions S."/>
        </authorList>
    </citation>
    <scope>NUCLEOTIDE SEQUENCE [LARGE SCALE GENOMIC DNA]</scope>
    <source>
        <strain evidence="2">OV426</strain>
    </source>
</reference>
<evidence type="ECO:0000313" key="1">
    <source>
        <dbReference type="EMBL" id="SFN09649.1"/>
    </source>
</evidence>
<sequence>MITGFREIVPEDHRHKKARRAFTLRALRTSRMVLVRWRSLNSEFFFMNIKENSEFNLRAYTKAYTNCFY</sequence>
<proteinExistence type="predicted"/>
<dbReference type="EMBL" id="FOVG01000001">
    <property type="protein sequence ID" value="SFN09649.1"/>
    <property type="molecule type" value="Genomic_DNA"/>
</dbReference>
<accession>A0A1I4W9M2</accession>
<dbReference type="AlphaFoldDB" id="A0A1I4W9M2"/>
<organism evidence="1 2">
    <name type="scientific">Candidatus Pantoea varia</name>
    <dbReference type="NCBI Taxonomy" id="1881036"/>
    <lineage>
        <taxon>Bacteria</taxon>
        <taxon>Pseudomonadati</taxon>
        <taxon>Pseudomonadota</taxon>
        <taxon>Gammaproteobacteria</taxon>
        <taxon>Enterobacterales</taxon>
        <taxon>Erwiniaceae</taxon>
        <taxon>Pantoea</taxon>
    </lineage>
</organism>
<protein>
    <submittedName>
        <fullName evidence="1">Uncharacterized protein</fullName>
    </submittedName>
</protein>